<sequence length="26" mass="3082">MQVNHLGKTLLNYRQQNKLTIRELAV</sequence>
<dbReference type="EMBL" id="CP000411">
    <property type="protein sequence ID" value="ABJ56031.1"/>
    <property type="molecule type" value="Genomic_DNA"/>
</dbReference>
<evidence type="ECO:0000313" key="1">
    <source>
        <dbReference type="EMBL" id="ABJ56031.1"/>
    </source>
</evidence>
<protein>
    <submittedName>
        <fullName evidence="1">Uncharacterized protein</fullName>
    </submittedName>
</protein>
<dbReference type="STRING" id="203123.OEOE_0027"/>
<gene>
    <name evidence="1" type="ordered locus">OEOE_0027</name>
</gene>
<organism evidence="1 2">
    <name type="scientific">Oenococcus oeni (strain ATCC BAA-331 / PSU-1)</name>
    <dbReference type="NCBI Taxonomy" id="203123"/>
    <lineage>
        <taxon>Bacteria</taxon>
        <taxon>Bacillati</taxon>
        <taxon>Bacillota</taxon>
        <taxon>Bacilli</taxon>
        <taxon>Lactobacillales</taxon>
        <taxon>Lactobacillaceae</taxon>
        <taxon>Oenococcus</taxon>
    </lineage>
</organism>
<reference evidence="1 2" key="1">
    <citation type="journal article" date="2006" name="Proc. Natl. Acad. Sci. U.S.A.">
        <title>Comparative genomics of the lactic acid bacteria.</title>
        <authorList>
            <person name="Makarova K."/>
            <person name="Slesarev A."/>
            <person name="Wolf Y."/>
            <person name="Sorokin A."/>
            <person name="Mirkin B."/>
            <person name="Koonin E."/>
            <person name="Pavlov A."/>
            <person name="Pavlova N."/>
            <person name="Karamychev V."/>
            <person name="Polouchine N."/>
            <person name="Shakhova V."/>
            <person name="Grigoriev I."/>
            <person name="Lou Y."/>
            <person name="Rohksar D."/>
            <person name="Lucas S."/>
            <person name="Huang K."/>
            <person name="Goodstein D.M."/>
            <person name="Hawkins T."/>
            <person name="Plengvidhya V."/>
            <person name="Welker D."/>
            <person name="Hughes J."/>
            <person name="Goh Y."/>
            <person name="Benson A."/>
            <person name="Baldwin K."/>
            <person name="Lee J.H."/>
            <person name="Diaz-Muniz I."/>
            <person name="Dosti B."/>
            <person name="Smeianov V."/>
            <person name="Wechter W."/>
            <person name="Barabote R."/>
            <person name="Lorca G."/>
            <person name="Altermann E."/>
            <person name="Barrangou R."/>
            <person name="Ganesan B."/>
            <person name="Xie Y."/>
            <person name="Rawsthorne H."/>
            <person name="Tamir D."/>
            <person name="Parker C."/>
            <person name="Breidt F."/>
            <person name="Broadbent J."/>
            <person name="Hutkins R."/>
            <person name="O'Sullivan D."/>
            <person name="Steele J."/>
            <person name="Unlu G."/>
            <person name="Saier M."/>
            <person name="Klaenhammer T."/>
            <person name="Richardson P."/>
            <person name="Kozyavkin S."/>
            <person name="Weimer B."/>
            <person name="Mills D."/>
        </authorList>
    </citation>
    <scope>NUCLEOTIDE SEQUENCE [LARGE SCALE GENOMIC DNA]</scope>
    <source>
        <strain evidence="2">ATCC BAA-331 / PSU-1</strain>
    </source>
</reference>
<evidence type="ECO:0000313" key="2">
    <source>
        <dbReference type="Proteomes" id="UP000000774"/>
    </source>
</evidence>
<name>Q04HP1_OENOB</name>
<dbReference type="HOGENOM" id="CLU_3416908_0_0_9"/>
<keyword evidence="2" id="KW-1185">Reference proteome</keyword>
<proteinExistence type="predicted"/>
<accession>Q04HP1</accession>
<dbReference type="KEGG" id="ooe:OEOE_0027"/>
<dbReference type="AlphaFoldDB" id="Q04HP1"/>
<dbReference type="Proteomes" id="UP000000774">
    <property type="component" value="Chromosome"/>
</dbReference>